<evidence type="ECO:0000313" key="1">
    <source>
        <dbReference type="EMBL" id="NML24488.1"/>
    </source>
</evidence>
<keyword evidence="2" id="KW-1185">Reference proteome</keyword>
<dbReference type="SUPFAM" id="SSF54427">
    <property type="entry name" value="NTF2-like"/>
    <property type="match status" value="1"/>
</dbReference>
<dbReference type="RefSeq" id="WP_169144113.1">
    <property type="nucleotide sequence ID" value="NZ_JABBGA010000001.1"/>
</dbReference>
<dbReference type="InterPro" id="IPR024507">
    <property type="entry name" value="AtzH-like"/>
</dbReference>
<sequence>MSLSPAVNLPHVAKAMAQVFERYEAALIANDVAVLNELFWDNPLTVRFGIAEIHYGAEAIRRYRELFVPPANMPRQLRNLVITTFGETFATADVEFLRDGDPVGRQSQTWVLFPEGWRVVSAHVSMLT</sequence>
<name>A0A848FX99_9RHOO</name>
<proteinExistence type="predicted"/>
<accession>A0A848FX99</accession>
<organism evidence="1 2">
    <name type="scientific">Zoogloea dura</name>
    <dbReference type="NCBI Taxonomy" id="2728840"/>
    <lineage>
        <taxon>Bacteria</taxon>
        <taxon>Pseudomonadati</taxon>
        <taxon>Pseudomonadota</taxon>
        <taxon>Betaproteobacteria</taxon>
        <taxon>Rhodocyclales</taxon>
        <taxon>Zoogloeaceae</taxon>
        <taxon>Zoogloea</taxon>
    </lineage>
</organism>
<dbReference type="EMBL" id="JABBGA010000001">
    <property type="protein sequence ID" value="NML24488.1"/>
    <property type="molecule type" value="Genomic_DNA"/>
</dbReference>
<evidence type="ECO:0000313" key="2">
    <source>
        <dbReference type="Proteomes" id="UP000580043"/>
    </source>
</evidence>
<gene>
    <name evidence="1" type="primary">hpxZ</name>
    <name evidence="1" type="ORF">HHL15_01930</name>
</gene>
<dbReference type="Gene3D" id="3.10.450.50">
    <property type="match status" value="1"/>
</dbReference>
<protein>
    <submittedName>
        <fullName evidence="1">Oxalurate catabolism protein HpxZ</fullName>
    </submittedName>
</protein>
<comment type="caution">
    <text evidence="1">The sequence shown here is derived from an EMBL/GenBank/DDBJ whole genome shotgun (WGS) entry which is preliminary data.</text>
</comment>
<reference evidence="1 2" key="1">
    <citation type="submission" date="2020-04" db="EMBL/GenBank/DDBJ databases">
        <title>Zoogloea sp. G-4-1-14 isolated from soil.</title>
        <authorList>
            <person name="Dahal R.H."/>
        </authorList>
    </citation>
    <scope>NUCLEOTIDE SEQUENCE [LARGE SCALE GENOMIC DNA]</scope>
    <source>
        <strain evidence="1 2">G-4-1-14</strain>
    </source>
</reference>
<dbReference type="NCBIfam" id="NF033625">
    <property type="entry name" value="HpxZ"/>
    <property type="match status" value="1"/>
</dbReference>
<dbReference type="Proteomes" id="UP000580043">
    <property type="component" value="Unassembled WGS sequence"/>
</dbReference>
<dbReference type="Pfam" id="PF11533">
    <property type="entry name" value="AtzH-like"/>
    <property type="match status" value="1"/>
</dbReference>
<dbReference type="InterPro" id="IPR032710">
    <property type="entry name" value="NTF2-like_dom_sf"/>
</dbReference>
<dbReference type="AlphaFoldDB" id="A0A848FX99"/>